<dbReference type="KEGG" id="hazt:108670186"/>
<proteinExistence type="predicted"/>
<feature type="domain" description="UDENN FLCN/SMCR8-type" evidence="2">
    <location>
        <begin position="53"/>
        <end position="1087"/>
    </location>
</feature>
<dbReference type="Pfam" id="PF11704">
    <property type="entry name" value="Folliculin"/>
    <property type="match status" value="1"/>
</dbReference>
<evidence type="ECO:0000256" key="1">
    <source>
        <dbReference type="SAM" id="MobiDB-lite"/>
    </source>
</evidence>
<dbReference type="PANTHER" id="PTHR31441:SF2">
    <property type="entry name" value="FOLLICULIN"/>
    <property type="match status" value="1"/>
</dbReference>
<reference evidence="4" key="1">
    <citation type="submission" date="2025-08" db="UniProtKB">
        <authorList>
            <consortium name="RefSeq"/>
        </authorList>
    </citation>
    <scope>IDENTIFICATION</scope>
    <source>
        <tissue evidence="4">Whole organism</tissue>
    </source>
</reference>
<name>A0A8B7NIF3_HYAAZ</name>
<gene>
    <name evidence="4" type="primary">LOC108670186</name>
</gene>
<accession>A0A8B7NIF3</accession>
<dbReference type="GO" id="GO:0000122">
    <property type="term" value="P:negative regulation of transcription by RNA polymerase II"/>
    <property type="evidence" value="ECO:0007669"/>
    <property type="project" value="TreeGrafter"/>
</dbReference>
<dbReference type="InterPro" id="IPR037520">
    <property type="entry name" value="Folliculin/SMCR8_longin"/>
</dbReference>
<feature type="compositionally biased region" description="Polar residues" evidence="1">
    <location>
        <begin position="1010"/>
        <end position="1026"/>
    </location>
</feature>
<dbReference type="GO" id="GO:1904263">
    <property type="term" value="P:positive regulation of TORC1 signaling"/>
    <property type="evidence" value="ECO:0007669"/>
    <property type="project" value="TreeGrafter"/>
</dbReference>
<dbReference type="InterPro" id="IPR021713">
    <property type="entry name" value="Folliculin"/>
</dbReference>
<dbReference type="OrthoDB" id="6380369at2759"/>
<dbReference type="InterPro" id="IPR037521">
    <property type="entry name" value="FLCN/SMCR8_DENN"/>
</dbReference>
<organism evidence="3 4">
    <name type="scientific">Hyalella azteca</name>
    <name type="common">Amphipod</name>
    <dbReference type="NCBI Taxonomy" id="294128"/>
    <lineage>
        <taxon>Eukaryota</taxon>
        <taxon>Metazoa</taxon>
        <taxon>Ecdysozoa</taxon>
        <taxon>Arthropoda</taxon>
        <taxon>Crustacea</taxon>
        <taxon>Multicrustacea</taxon>
        <taxon>Malacostraca</taxon>
        <taxon>Eumalacostraca</taxon>
        <taxon>Peracarida</taxon>
        <taxon>Amphipoda</taxon>
        <taxon>Senticaudata</taxon>
        <taxon>Talitrida</taxon>
        <taxon>Talitroidea</taxon>
        <taxon>Hyalellidae</taxon>
        <taxon>Hyalella</taxon>
    </lineage>
</organism>
<evidence type="ECO:0000313" key="4">
    <source>
        <dbReference type="RefSeq" id="XP_018013141.1"/>
    </source>
</evidence>
<protein>
    <submittedName>
        <fullName evidence="4">Uncharacterized protein LOC108670186</fullName>
    </submittedName>
</protein>
<dbReference type="PROSITE" id="PS51834">
    <property type="entry name" value="DENN_FLCN_SMCR8"/>
    <property type="match status" value="1"/>
</dbReference>
<dbReference type="Proteomes" id="UP000694843">
    <property type="component" value="Unplaced"/>
</dbReference>
<feature type="region of interest" description="Disordered" evidence="1">
    <location>
        <begin position="533"/>
        <end position="564"/>
    </location>
</feature>
<keyword evidence="3" id="KW-1185">Reference proteome</keyword>
<sequence>MDGLLAICHFCELHGPRVVFCTQAHQQLPTALQLQQARECSSLTSEDECAACQAFIMENGCLVTEGRGIYYVSSRVPLNEAVAALLKSACFRSLSCEVCPGGEGCVYFGDDVRGHVLSYCFSLRDVQARGLKRWYSFLVLVKERAYLLSAWTFFVQHLKNLVDQLQQQALQVFNKEGGSCNKRVQTELPHRHIDTARGLPVLVACSAIWQRLHTAHVWLMAAAGARLVEVIGFVPHSPQTLQDEGVLDDPDECRNYRGGQDKCGDVLKSSNSRNSLSKSCSEDGMNLVKISNERRSGIKVDSDLEDHFNTFISTKTDSNDSRGAKICFKDVTGDRSVSRDNSNILENCPHVDCASDIEAINEDFNMKMQLDAASDYPNDTKNVQVSNRIVNDGNTGNSEDSSFTNNKINLQSSGTGVESDKFEPEHLPPTIQHFDNNRNENMFFNDVNGATNAVPLDEVLSIRELCDLLAVDQFGLLLQHLYFGFPLVVRYDEQTAYALGPLIGAVRNCIPKFLWNLVSVDLKSNEPNLDYDMKYPANTKTTERPDTGVQRMSTDENSHKNLAGNVNNSYSIQAKSQNYFRLPNSPSIEAYDALEMDTLVLLVSLRSAVHQLNPPLLIPKNTGKVNNFSKDNASQCMRLNDPRSDPSCFDRFPKNDVGCTTLNAATPLPDPANNASCSWTNVSNCNPSLWLQQVVKTCTLELQDVSGRPYDSTSLVTSASGTAQRRSCSLVRTITSACSNPALRDDTLQLTVHHALSTWCNKAKLWEQLLTQQQASIAANNIAKTRVLPIVSDQPGAGKAKTTFGFSLSSPQWPKFLSSSRQKRNLDQILLAQDNSCNRYEAVGLYPNLREAAAFEENYHSLESHKHTAVLTDPNPCPTDAVRTKTNMTRSSRAIAFNTGDNRTAFQATCDSSLETMEITPITSLPTDSRITSNSPVSISSRLTGPAVENATTSLVTPALLMPTSLKAKTDTPSKSRNTLYPSITEEDISKLKNASQFYPSIQDLHSETAQHFTSSSTPLGASGHTSGASEPPASSSLAALSNVLELPESLLQKILLAVGATESDVSLLQCWAFHLMKKSSFPYSSQ</sequence>
<dbReference type="GO" id="GO:0005829">
    <property type="term" value="C:cytosol"/>
    <property type="evidence" value="ECO:0007669"/>
    <property type="project" value="TreeGrafter"/>
</dbReference>
<evidence type="ECO:0000259" key="2">
    <source>
        <dbReference type="PROSITE" id="PS51834"/>
    </source>
</evidence>
<dbReference type="AlphaFoldDB" id="A0A8B7NIF3"/>
<dbReference type="CTD" id="109623"/>
<dbReference type="RefSeq" id="XP_018013141.1">
    <property type="nucleotide sequence ID" value="XM_018157652.2"/>
</dbReference>
<dbReference type="PANTHER" id="PTHR31441">
    <property type="entry name" value="FOLLICULIN FAMILY MEMBER"/>
    <property type="match status" value="1"/>
</dbReference>
<dbReference type="GO" id="GO:0005096">
    <property type="term" value="F:GTPase activator activity"/>
    <property type="evidence" value="ECO:0007669"/>
    <property type="project" value="InterPro"/>
</dbReference>
<evidence type="ECO:0000313" key="3">
    <source>
        <dbReference type="Proteomes" id="UP000694843"/>
    </source>
</evidence>
<dbReference type="GeneID" id="108670186"/>
<feature type="region of interest" description="Disordered" evidence="1">
    <location>
        <begin position="1010"/>
        <end position="1035"/>
    </location>
</feature>